<dbReference type="Pfam" id="PF00877">
    <property type="entry name" value="NLPC_P60"/>
    <property type="match status" value="1"/>
</dbReference>
<dbReference type="Gene3D" id="3.90.1720.10">
    <property type="entry name" value="endopeptidase domain like (from Nostoc punctiforme)"/>
    <property type="match status" value="1"/>
</dbReference>
<dbReference type="InterPro" id="IPR027017">
    <property type="entry name" value="P60_peptidase_YkfC"/>
</dbReference>
<organism evidence="9 10">
    <name type="scientific">Sulfurimonas marina</name>
    <dbReference type="NCBI Taxonomy" id="2590551"/>
    <lineage>
        <taxon>Bacteria</taxon>
        <taxon>Pseudomonadati</taxon>
        <taxon>Campylobacterota</taxon>
        <taxon>Epsilonproteobacteria</taxon>
        <taxon>Campylobacterales</taxon>
        <taxon>Sulfurimonadaceae</taxon>
        <taxon>Sulfurimonas</taxon>
    </lineage>
</organism>
<feature type="domain" description="SH3b2-type SH3" evidence="8">
    <location>
        <begin position="204"/>
        <end position="250"/>
    </location>
</feature>
<evidence type="ECO:0000256" key="1">
    <source>
        <dbReference type="ARBA" id="ARBA00007074"/>
    </source>
</evidence>
<dbReference type="Pfam" id="PF12914">
    <property type="entry name" value="SH3_7"/>
    <property type="match status" value="1"/>
</dbReference>
<feature type="domain" description="NlpC/P60" evidence="5">
    <location>
        <begin position="301"/>
        <end position="379"/>
    </location>
</feature>
<evidence type="ECO:0000256" key="2">
    <source>
        <dbReference type="ARBA" id="ARBA00022670"/>
    </source>
</evidence>
<keyword evidence="4" id="KW-0788">Thiol protease</keyword>
<gene>
    <name evidence="9" type="ORF">FJR03_05620</name>
</gene>
<dbReference type="PIRSF" id="PIRSF019015">
    <property type="entry name" value="P60_peptidase_YkfC"/>
    <property type="match status" value="1"/>
</dbReference>
<feature type="domain" description="NLPC/P60 N-terminal" evidence="6">
    <location>
        <begin position="7"/>
        <end position="121"/>
    </location>
</feature>
<evidence type="ECO:0000313" key="10">
    <source>
        <dbReference type="Proteomes" id="UP000593910"/>
    </source>
</evidence>
<accession>A0A7M1AXE1</accession>
<dbReference type="Pfam" id="PF12912">
    <property type="entry name" value="N_NLPC_P60"/>
    <property type="match status" value="1"/>
</dbReference>
<dbReference type="GO" id="GO:0008234">
    <property type="term" value="F:cysteine-type peptidase activity"/>
    <property type="evidence" value="ECO:0007669"/>
    <property type="project" value="UniProtKB-KW"/>
</dbReference>
<dbReference type="InterPro" id="IPR039439">
    <property type="entry name" value="SH3b1_dom"/>
</dbReference>
<evidence type="ECO:0000259" key="8">
    <source>
        <dbReference type="Pfam" id="PF12914"/>
    </source>
</evidence>
<dbReference type="RefSeq" id="WP_193114667.1">
    <property type="nucleotide sequence ID" value="NZ_CP041165.1"/>
</dbReference>
<evidence type="ECO:0000259" key="5">
    <source>
        <dbReference type="Pfam" id="PF00877"/>
    </source>
</evidence>
<protein>
    <submittedName>
        <fullName evidence="9">Glycoside hydrolase</fullName>
    </submittedName>
</protein>
<dbReference type="AlphaFoldDB" id="A0A7M1AXE1"/>
<dbReference type="Proteomes" id="UP000593910">
    <property type="component" value="Chromosome"/>
</dbReference>
<evidence type="ECO:0000259" key="6">
    <source>
        <dbReference type="Pfam" id="PF12912"/>
    </source>
</evidence>
<evidence type="ECO:0000256" key="3">
    <source>
        <dbReference type="ARBA" id="ARBA00022801"/>
    </source>
</evidence>
<dbReference type="KEGG" id="smax:FJR03_05620"/>
<dbReference type="EMBL" id="CP041165">
    <property type="protein sequence ID" value="QOP41248.1"/>
    <property type="molecule type" value="Genomic_DNA"/>
</dbReference>
<keyword evidence="2" id="KW-0645">Protease</keyword>
<dbReference type="GO" id="GO:0006508">
    <property type="term" value="P:proteolysis"/>
    <property type="evidence" value="ECO:0007669"/>
    <property type="project" value="UniProtKB-KW"/>
</dbReference>
<reference evidence="9 10" key="1">
    <citation type="submission" date="2019-06" db="EMBL/GenBank/DDBJ databases">
        <title>Sulfurimonas gotlandica sp. nov., a chemoautotrophic and psychrotolerant epsilonproteobacterium isolated from a pelagic redoxcline, and an emended description of the genus Sulfurimonas.</title>
        <authorList>
            <person name="Wang S."/>
            <person name="Jiang L."/>
            <person name="Shao Z."/>
        </authorList>
    </citation>
    <scope>NUCLEOTIDE SEQUENCE [LARGE SCALE GENOMIC DNA]</scope>
    <source>
        <strain evidence="9 10">B2</strain>
    </source>
</reference>
<name>A0A7M1AXE1_9BACT</name>
<dbReference type="SUPFAM" id="SSF54001">
    <property type="entry name" value="Cysteine proteinases"/>
    <property type="match status" value="1"/>
</dbReference>
<dbReference type="Pfam" id="PF12913">
    <property type="entry name" value="SH3_6"/>
    <property type="match status" value="1"/>
</dbReference>
<evidence type="ECO:0000259" key="7">
    <source>
        <dbReference type="Pfam" id="PF12913"/>
    </source>
</evidence>
<keyword evidence="3 9" id="KW-0378">Hydrolase</keyword>
<dbReference type="InterPro" id="IPR000064">
    <property type="entry name" value="NLP_P60_dom"/>
</dbReference>
<comment type="similarity">
    <text evidence="1">Belongs to the peptidase C40 family.</text>
</comment>
<feature type="domain" description="SH3b1" evidence="7">
    <location>
        <begin position="144"/>
        <end position="196"/>
    </location>
</feature>
<dbReference type="InterPro" id="IPR025606">
    <property type="entry name" value="NLPC/P60_N_dom"/>
</dbReference>
<evidence type="ECO:0000313" key="9">
    <source>
        <dbReference type="EMBL" id="QOP41248.1"/>
    </source>
</evidence>
<dbReference type="InterPro" id="IPR038765">
    <property type="entry name" value="Papain-like_cys_pep_sf"/>
</dbReference>
<keyword evidence="10" id="KW-1185">Reference proteome</keyword>
<dbReference type="InterPro" id="IPR026864">
    <property type="entry name" value="SH3b2-type_SH3"/>
</dbReference>
<proteinExistence type="inferred from homology"/>
<evidence type="ECO:0000256" key="4">
    <source>
        <dbReference type="ARBA" id="ARBA00022807"/>
    </source>
</evidence>
<sequence length="441" mass="50586">MNYIYSVVAVMLLSGCAQKVEVTQEKKIDTAQQKEIVQELVEIPQKPSFYTSGVQEKKLGDIELFIGKYFRAWNIDKISITQEQAKWAYVYDNNKSYGYTLQPITKSFFQTIDENSNYEAFSTLNRYAVTLKLLNVRALPTDKPVFLDPSKAGEGYPFDYLQNTSIAPNKPIFVSHYSKDKKWVFIESSFGFGWVKAKDIVFIDQKYTLLWQKAQQIFLLKDNETIYDQNGNYLFDSRVGMMLPLIDEDEKSYTVLSVAKSKENEPLFLHSKISKEIAHKGILDFNSDNVAVIMNELQKGKYGWGGIYGQRDCSSTLRDLYTPFGLWLPRNSSVQSSIGDVKKLDLLSNEEKELFIKEKGIPFETLVYKKGHIALYVGTYNDQAIIFQNVWGVKTKKDENEGRFLIAKPVFSTLEVGKNLKEFDPDASMLSKLQSINHLLE</sequence>